<protein>
    <submittedName>
        <fullName evidence="3">Putative amidase protein</fullName>
    </submittedName>
</protein>
<dbReference type="AlphaFoldDB" id="M7SI36"/>
<evidence type="ECO:0000256" key="1">
    <source>
        <dbReference type="SAM" id="SignalP"/>
    </source>
</evidence>
<dbReference type="STRING" id="1287681.M7SI36"/>
<dbReference type="SUPFAM" id="SSF75304">
    <property type="entry name" value="Amidase signature (AS) enzymes"/>
    <property type="match status" value="1"/>
</dbReference>
<dbReference type="PANTHER" id="PTHR42678:SF11">
    <property type="entry name" value="AMIDASE FAMILY PROTEIN"/>
    <property type="match status" value="1"/>
</dbReference>
<feature type="domain" description="Amidase" evidence="2">
    <location>
        <begin position="55"/>
        <end position="361"/>
    </location>
</feature>
<dbReference type="InterPro" id="IPR036928">
    <property type="entry name" value="AS_sf"/>
</dbReference>
<reference evidence="4" key="1">
    <citation type="journal article" date="2013" name="Genome Announc.">
        <title>Draft genome sequence of the grapevine dieback fungus Eutypa lata UCR-EL1.</title>
        <authorList>
            <person name="Blanco-Ulate B."/>
            <person name="Rolshausen P.E."/>
            <person name="Cantu D."/>
        </authorList>
    </citation>
    <scope>NUCLEOTIDE SEQUENCE [LARGE SCALE GENOMIC DNA]</scope>
    <source>
        <strain evidence="4">UCR-EL1</strain>
    </source>
</reference>
<dbReference type="Proteomes" id="UP000012174">
    <property type="component" value="Unassembled WGS sequence"/>
</dbReference>
<dbReference type="PANTHER" id="PTHR42678">
    <property type="entry name" value="AMIDASE"/>
    <property type="match status" value="1"/>
</dbReference>
<organism evidence="3 4">
    <name type="scientific">Eutypa lata (strain UCR-EL1)</name>
    <name type="common">Grapevine dieback disease fungus</name>
    <name type="synonym">Eutypa armeniacae</name>
    <dbReference type="NCBI Taxonomy" id="1287681"/>
    <lineage>
        <taxon>Eukaryota</taxon>
        <taxon>Fungi</taxon>
        <taxon>Dikarya</taxon>
        <taxon>Ascomycota</taxon>
        <taxon>Pezizomycotina</taxon>
        <taxon>Sordariomycetes</taxon>
        <taxon>Xylariomycetidae</taxon>
        <taxon>Xylariales</taxon>
        <taxon>Diatrypaceae</taxon>
        <taxon>Eutypa</taxon>
    </lineage>
</organism>
<dbReference type="EMBL" id="KB707138">
    <property type="protein sequence ID" value="EMR63948.1"/>
    <property type="molecule type" value="Genomic_DNA"/>
</dbReference>
<keyword evidence="1" id="KW-0732">Signal</keyword>
<evidence type="ECO:0000313" key="3">
    <source>
        <dbReference type="EMBL" id="EMR63948.1"/>
    </source>
</evidence>
<gene>
    <name evidence="3" type="ORF">UCREL1_9130</name>
</gene>
<dbReference type="InterPro" id="IPR023631">
    <property type="entry name" value="Amidase_dom"/>
</dbReference>
<keyword evidence="4" id="KW-1185">Reference proteome</keyword>
<evidence type="ECO:0000313" key="4">
    <source>
        <dbReference type="Proteomes" id="UP000012174"/>
    </source>
</evidence>
<dbReference type="HOGENOM" id="CLU_009600_15_0_1"/>
<dbReference type="eggNOG" id="KOG1211">
    <property type="taxonomic scope" value="Eukaryota"/>
</dbReference>
<proteinExistence type="predicted"/>
<dbReference type="Pfam" id="PF01425">
    <property type="entry name" value="Amidase"/>
    <property type="match status" value="1"/>
</dbReference>
<feature type="chain" id="PRO_5004084911" evidence="1">
    <location>
        <begin position="22"/>
        <end position="702"/>
    </location>
</feature>
<dbReference type="KEGG" id="ela:UCREL1_9130"/>
<accession>M7SI36</accession>
<name>M7SI36_EUTLA</name>
<dbReference type="OrthoDB" id="566138at2759"/>
<dbReference type="OMA" id="WDDFLIM"/>
<evidence type="ECO:0000259" key="2">
    <source>
        <dbReference type="Pfam" id="PF01425"/>
    </source>
</evidence>
<feature type="signal peptide" evidence="1">
    <location>
        <begin position="1"/>
        <end position="21"/>
    </location>
</feature>
<dbReference type="Gene3D" id="3.90.1300.10">
    <property type="entry name" value="Amidase signature (AS) domain"/>
    <property type="match status" value="1"/>
</dbReference>
<dbReference type="NCBIfam" id="NF005127">
    <property type="entry name" value="PRK06565.1"/>
    <property type="match status" value="1"/>
</dbReference>
<sequence length="702" mass="75437">MAIYGYILALLAFALVSPTLGAPPPSLSIVEASIEDLQEALSSGQINSVQLLAKHLHRVAQYDRRGVRLNAIPVINPSMFEDAQASDDYRASNNGSIRSLLEGIPFTVKDSYMLTGLPVAAGSPAFVNLTASHDAFTVGQLRKSGAVALGKTTMPPMANGGMQRGVYGRADSPYNRDYLTAAMGSGSSNGCGTSTAASMAVFGMAEETVSSGRSPASNNGLVAYTPSRGVLSVRGNWPLQPSADVAVPHARSVKDMMAILDVLVVKDEDTTSDFWRGQPFITLPEVDTVRPESFLTLADPDALKGKRIGVPKMFIGEDDPAAVPVWVRPSVRALWDSARKTLESLGAMVEEVDFPAVTNYEVTPTNIQVETDYPLPGYFNGSSGPDGLTAYAWDDFLQMVNDTSDVTRLGDVDPALIFPQIPGTIPDRYSNRFGNRSASYITYVEYGKNRSGSIYDLPDLGLYLQELEDRRKRDLEQWMDDKSLDLVVWPAAGDVGFEDVEINPESAELTWRNGVARSMGNGAIRQLGVPTVSVSIGPMSDKKMPMSLTFASKAYDDSSLLSYAYAFETARKGRFAPPRTPELATDIISMNGCKSPVLGKQAPKLEAAAKRIDASMLSISGSVIFDGGSKDAVVVEIFVDGVPIESRIYYNNSVWSITTDSILPPLVQSRFGEINVPDASLAMVVVVATAPNGRSAGKLVFA</sequence>